<protein>
    <submittedName>
        <fullName evidence="2">Uncharacterized protein LOC111241707 isoform X2</fullName>
    </submittedName>
</protein>
<dbReference type="RefSeq" id="XP_022637126.1">
    <property type="nucleotide sequence ID" value="XM_022781405.1"/>
</dbReference>
<evidence type="ECO:0000313" key="1">
    <source>
        <dbReference type="Proteomes" id="UP000087766"/>
    </source>
</evidence>
<name>A0A3Q0F0Y4_VIGRR</name>
<dbReference type="GeneID" id="111241707"/>
<proteinExistence type="predicted"/>
<organism evidence="1 2">
    <name type="scientific">Vigna radiata var. radiata</name>
    <name type="common">Mung bean</name>
    <name type="synonym">Phaseolus aureus</name>
    <dbReference type="NCBI Taxonomy" id="3916"/>
    <lineage>
        <taxon>Eukaryota</taxon>
        <taxon>Viridiplantae</taxon>
        <taxon>Streptophyta</taxon>
        <taxon>Embryophyta</taxon>
        <taxon>Tracheophyta</taxon>
        <taxon>Spermatophyta</taxon>
        <taxon>Magnoliopsida</taxon>
        <taxon>eudicotyledons</taxon>
        <taxon>Gunneridae</taxon>
        <taxon>Pentapetalae</taxon>
        <taxon>rosids</taxon>
        <taxon>fabids</taxon>
        <taxon>Fabales</taxon>
        <taxon>Fabaceae</taxon>
        <taxon>Papilionoideae</taxon>
        <taxon>50 kb inversion clade</taxon>
        <taxon>NPAAA clade</taxon>
        <taxon>indigoferoid/millettioid clade</taxon>
        <taxon>Phaseoleae</taxon>
        <taxon>Vigna</taxon>
    </lineage>
</organism>
<dbReference type="AlphaFoldDB" id="A0A3Q0F0Y4"/>
<dbReference type="Proteomes" id="UP000087766">
    <property type="component" value="Chromosome 5"/>
</dbReference>
<evidence type="ECO:0000313" key="2">
    <source>
        <dbReference type="RefSeq" id="XP_022637126.1"/>
    </source>
</evidence>
<accession>A0A3Q0F0Y4</accession>
<sequence>MRKSVHGGFGSLKKLSMGVLHGLAVNNPVLKPMGLFHGGIEVRIQFLIRQFILDTTKEFSGDVSKTVRKYLKSKIEGHPCGQGQRIGLISWKLKPSIAETICCI</sequence>
<keyword evidence="1" id="KW-1185">Reference proteome</keyword>
<reference evidence="1" key="1">
    <citation type="journal article" date="2014" name="Nat. Commun.">
        <title>Genome sequence of mungbean and insights into evolution within Vigna species.</title>
        <authorList>
            <person name="Kang Y.J."/>
            <person name="Kim S.K."/>
            <person name="Kim M.Y."/>
            <person name="Lestari P."/>
            <person name="Kim K.H."/>
            <person name="Ha B.K."/>
            <person name="Jun T.H."/>
            <person name="Hwang W.J."/>
            <person name="Lee T."/>
            <person name="Lee J."/>
            <person name="Shim S."/>
            <person name="Yoon M.Y."/>
            <person name="Jang Y.E."/>
            <person name="Han K.S."/>
            <person name="Taeprayoon P."/>
            <person name="Yoon N."/>
            <person name="Somta P."/>
            <person name="Tanya P."/>
            <person name="Kim K.S."/>
            <person name="Gwag J.G."/>
            <person name="Moon J.K."/>
            <person name="Lee Y.H."/>
            <person name="Park B.S."/>
            <person name="Bombarely A."/>
            <person name="Doyle J.J."/>
            <person name="Jackson S.A."/>
            <person name="Schafleitner R."/>
            <person name="Srinives P."/>
            <person name="Varshney R.K."/>
            <person name="Lee S.H."/>
        </authorList>
    </citation>
    <scope>NUCLEOTIDE SEQUENCE [LARGE SCALE GENOMIC DNA]</scope>
    <source>
        <strain evidence="1">cv. VC1973A</strain>
    </source>
</reference>
<gene>
    <name evidence="2" type="primary">LOC111241707</name>
</gene>
<reference evidence="2" key="2">
    <citation type="submission" date="2025-08" db="UniProtKB">
        <authorList>
            <consortium name="RefSeq"/>
        </authorList>
    </citation>
    <scope>IDENTIFICATION</scope>
    <source>
        <tissue evidence="2">Leaf</tissue>
    </source>
</reference>